<evidence type="ECO:0000313" key="1">
    <source>
        <dbReference type="EMBL" id="ASK94285.1"/>
    </source>
</evidence>
<accession>A0AB33CL91</accession>
<dbReference type="AlphaFoldDB" id="A0AB33CL91"/>
<gene>
    <name evidence="1" type="ORF">XcvCFBP7111P_02435</name>
</gene>
<name>A0AB33CL91_XANCI</name>
<dbReference type="Proteomes" id="UP000198357">
    <property type="component" value="Chromosome"/>
</dbReference>
<proteinExistence type="predicted"/>
<protein>
    <submittedName>
        <fullName evidence="1">Uncharacterized protein</fullName>
    </submittedName>
</protein>
<dbReference type="EMBL" id="CP022263">
    <property type="protein sequence ID" value="ASK94285.1"/>
    <property type="molecule type" value="Genomic_DNA"/>
</dbReference>
<reference evidence="1 2" key="1">
    <citation type="submission" date="2017-06" db="EMBL/GenBank/DDBJ databases">
        <title>First complete genome sequences of Xanthomonas citri pv. vignicola strains CFBP 7111, CFBP 7112 and CFBP 7113 using long-read technology.</title>
        <authorList>
            <person name="Ruh M."/>
            <person name="Briand M."/>
            <person name="Bonneau S."/>
            <person name="Jacques M.A."/>
            <person name="Chen N.W.G."/>
        </authorList>
    </citation>
    <scope>NUCLEOTIDE SEQUENCE [LARGE SCALE GENOMIC DNA]</scope>
    <source>
        <strain evidence="1 2">CFBP7111</strain>
    </source>
</reference>
<sequence>MKEEMERLAESVALRAQRKLGKKASLRLVGRENLHREVAGAPAPSPKSLMDDITREGHYRMIRHYRHFWGPPMQILIDQACREVAGFEQLGDEELRQLMRDMDRGIECIREDIKFEDAGLLRSIL</sequence>
<organism evidence="1 2">
    <name type="scientific">Xanthomonas citri pv. vignicola</name>
    <dbReference type="NCBI Taxonomy" id="473426"/>
    <lineage>
        <taxon>Bacteria</taxon>
        <taxon>Pseudomonadati</taxon>
        <taxon>Pseudomonadota</taxon>
        <taxon>Gammaproteobacteria</taxon>
        <taxon>Lysobacterales</taxon>
        <taxon>Lysobacteraceae</taxon>
        <taxon>Xanthomonas</taxon>
    </lineage>
</organism>
<evidence type="ECO:0000313" key="2">
    <source>
        <dbReference type="Proteomes" id="UP000198357"/>
    </source>
</evidence>